<dbReference type="Proteomes" id="UP000183656">
    <property type="component" value="Unassembled WGS sequence"/>
</dbReference>
<evidence type="ECO:0000313" key="1">
    <source>
        <dbReference type="EMBL" id="SFU94875.1"/>
    </source>
</evidence>
<name>A0A1I7KBS5_9BURK</name>
<dbReference type="EMBL" id="FPBX01000045">
    <property type="protein sequence ID" value="SFU94875.1"/>
    <property type="molecule type" value="Genomic_DNA"/>
</dbReference>
<gene>
    <name evidence="1" type="ORF">SAMN04489707_10452</name>
</gene>
<evidence type="ECO:0000313" key="2">
    <source>
        <dbReference type="Proteomes" id="UP000183656"/>
    </source>
</evidence>
<dbReference type="AlphaFoldDB" id="A0A1I7KBS5"/>
<protein>
    <submittedName>
        <fullName evidence="1">Uncharacterized protein</fullName>
    </submittedName>
</protein>
<reference evidence="1 2" key="1">
    <citation type="submission" date="2016-10" db="EMBL/GenBank/DDBJ databases">
        <authorList>
            <person name="de Groot N.N."/>
        </authorList>
    </citation>
    <scope>NUCLEOTIDE SEQUENCE [LARGE SCALE GENOMIC DNA]</scope>
    <source>
        <strain evidence="1 2">R-24608</strain>
    </source>
</reference>
<keyword evidence="2" id="KW-1185">Reference proteome</keyword>
<dbReference type="RefSeq" id="WP_054257692.1">
    <property type="nucleotide sequence ID" value="NZ_CYIG01000050.1"/>
</dbReference>
<organism evidence="1 2">
    <name type="scientific">Paenacidovorax caeni</name>
    <dbReference type="NCBI Taxonomy" id="343013"/>
    <lineage>
        <taxon>Bacteria</taxon>
        <taxon>Pseudomonadati</taxon>
        <taxon>Pseudomonadota</taxon>
        <taxon>Betaproteobacteria</taxon>
        <taxon>Burkholderiales</taxon>
        <taxon>Comamonadaceae</taxon>
        <taxon>Paenacidovorax</taxon>
    </lineage>
</organism>
<dbReference type="OrthoDB" id="9150835at2"/>
<accession>A0A1I7KBS5</accession>
<dbReference type="STRING" id="343013.SAMN04489707_10452"/>
<proteinExistence type="predicted"/>
<sequence length="442" mass="49114">MLTHEGALPPAVDAEIAVPGSANNLFWMLPGPSAFMDKVTSLFTRQRAVAVHLAERMVLGHHLLTDRALAQSHFDGAPPAMLRVHDASQIDCDIAQHLGDGRKHISPSTLAEWNTRSHQQITGQVSPHTFALRPRGAQALKAAWTYLTEFAKALPNSGGNTRLILIRVDNDPTWDSRTLSKSLGDANLDVAFFDGALSVDEMRAYIGMRIALSGRAGNQEDVLSFPMKRLTRSLVGEFAGFDAHFAEGLIRMSDEELLELPRTLGALASRLAVSDTVWRQASNTTVPSDAQVHTLYLWHLASHTGPHQKLAEQELNRRTWCAQLYSLMPWFEQLRHQLIAQLHPLLSAHLESTNGFKVRVNAYNGREFRTAIDDLECNDIASMARGDDPIRPRTTADRAALDLCSRVGRVRNEIAHMRPPQLQEIRDLISSLEAYRAALSRL</sequence>